<sequence length="190" mass="20431">MKYRIGPWVQRISAASLLVLAATPSWSEEVASQGTKQGTLWVAPADWFVYLVIFIVLIGTLLAMALLRAALTLSSWSLADALSEEVEVTAMEKDAAGASKVVLDASGKPLMITELRASSSRMVALMGMIAILLMFLGFGAFALFVFAKTGSMPESIEQVVNYLLAGLTLFAPYVVNKFSSIFESLAPKKS</sequence>
<dbReference type="RefSeq" id="WP_307632773.1">
    <property type="nucleotide sequence ID" value="NZ_JAPHEH010000001.1"/>
</dbReference>
<gene>
    <name evidence="2" type="ORF">OLX77_06460</name>
</gene>
<keyword evidence="3" id="KW-1185">Reference proteome</keyword>
<reference evidence="2" key="2">
    <citation type="submission" date="2022-10" db="EMBL/GenBank/DDBJ databases">
        <authorList>
            <person name="Aronson H.S."/>
        </authorList>
    </citation>
    <scope>NUCLEOTIDE SEQUENCE</scope>
    <source>
        <strain evidence="2">RS19-109</strain>
    </source>
</reference>
<evidence type="ECO:0000313" key="3">
    <source>
        <dbReference type="Proteomes" id="UP001154240"/>
    </source>
</evidence>
<feature type="transmembrane region" description="Helical" evidence="1">
    <location>
        <begin position="123"/>
        <end position="147"/>
    </location>
</feature>
<evidence type="ECO:0000256" key="1">
    <source>
        <dbReference type="SAM" id="Phobius"/>
    </source>
</evidence>
<proteinExistence type="predicted"/>
<keyword evidence="1" id="KW-1133">Transmembrane helix</keyword>
<evidence type="ECO:0000313" key="2">
    <source>
        <dbReference type="EMBL" id="MDG4475798.1"/>
    </source>
</evidence>
<name>A0A9X4MHT3_9BACT</name>
<feature type="transmembrane region" description="Helical" evidence="1">
    <location>
        <begin position="47"/>
        <end position="67"/>
    </location>
</feature>
<comment type="caution">
    <text evidence="2">The sequence shown here is derived from an EMBL/GenBank/DDBJ whole genome shotgun (WGS) entry which is preliminary data.</text>
</comment>
<accession>A0A9X4MHT3</accession>
<feature type="transmembrane region" description="Helical" evidence="1">
    <location>
        <begin position="159"/>
        <end position="175"/>
    </location>
</feature>
<organism evidence="2 3">
    <name type="scientific">Thiovibrio frasassiensis</name>
    <dbReference type="NCBI Taxonomy" id="2984131"/>
    <lineage>
        <taxon>Bacteria</taxon>
        <taxon>Pseudomonadati</taxon>
        <taxon>Thermodesulfobacteriota</taxon>
        <taxon>Desulfobulbia</taxon>
        <taxon>Desulfobulbales</taxon>
        <taxon>Thiovibrionaceae</taxon>
        <taxon>Thiovibrio</taxon>
    </lineage>
</organism>
<dbReference type="AlphaFoldDB" id="A0A9X4MHT3"/>
<reference evidence="2" key="1">
    <citation type="journal article" date="2022" name="bioRxiv">
        <title>Thiovibrio frasassiensisgen. nov., sp. nov., an autotrophic, elemental sulfur disproportionating bacterium isolated from sulfidic karst sediment, and proposal of Thiovibrionaceae fam. nov.</title>
        <authorList>
            <person name="Aronson H."/>
            <person name="Thomas C."/>
            <person name="Bhattacharyya M."/>
            <person name="Eckstein S."/>
            <person name="Jensen S."/>
            <person name="Barco R."/>
            <person name="Macalady J."/>
            <person name="Amend J."/>
        </authorList>
    </citation>
    <scope>NUCLEOTIDE SEQUENCE</scope>
    <source>
        <strain evidence="2">RS19-109</strain>
    </source>
</reference>
<keyword evidence="1" id="KW-0812">Transmembrane</keyword>
<dbReference type="Proteomes" id="UP001154240">
    <property type="component" value="Unassembled WGS sequence"/>
</dbReference>
<protein>
    <submittedName>
        <fullName evidence="2">Uncharacterized protein</fullName>
    </submittedName>
</protein>
<dbReference type="EMBL" id="JAPHEH010000001">
    <property type="protein sequence ID" value="MDG4475798.1"/>
    <property type="molecule type" value="Genomic_DNA"/>
</dbReference>
<keyword evidence="1" id="KW-0472">Membrane</keyword>